<dbReference type="Pfam" id="PF00270">
    <property type="entry name" value="DEAD"/>
    <property type="match status" value="1"/>
</dbReference>
<evidence type="ECO:0000256" key="7">
    <source>
        <dbReference type="ARBA" id="ARBA00023204"/>
    </source>
</evidence>
<dbReference type="RefSeq" id="WP_143948126.1">
    <property type="nucleotide sequence ID" value="NZ_BAABMB010000002.1"/>
</dbReference>
<dbReference type="GO" id="GO:0005524">
    <property type="term" value="F:ATP binding"/>
    <property type="evidence" value="ECO:0007669"/>
    <property type="project" value="UniProtKB-KW"/>
</dbReference>
<keyword evidence="13" id="KW-0436">Ligase</keyword>
<dbReference type="Pfam" id="PF08494">
    <property type="entry name" value="DEAD_assoc"/>
    <property type="match status" value="1"/>
</dbReference>
<feature type="region of interest" description="Disordered" evidence="10">
    <location>
        <begin position="844"/>
        <end position="877"/>
    </location>
</feature>
<feature type="domain" description="Helicase C-terminal" evidence="12">
    <location>
        <begin position="267"/>
        <end position="419"/>
    </location>
</feature>
<dbReference type="InterPro" id="IPR014001">
    <property type="entry name" value="Helicase_ATP-bd"/>
</dbReference>
<evidence type="ECO:0000256" key="3">
    <source>
        <dbReference type="ARBA" id="ARBA00022801"/>
    </source>
</evidence>
<keyword evidence="14" id="KW-1185">Reference proteome</keyword>
<reference evidence="13 14" key="1">
    <citation type="submission" date="2019-07" db="EMBL/GenBank/DDBJ databases">
        <title>Qingshengfaniella alkalisoli gen. nov., sp. nov., isolated from saline soil.</title>
        <authorList>
            <person name="Xu L."/>
            <person name="Huang X.-X."/>
            <person name="Sun J.-Q."/>
        </authorList>
    </citation>
    <scope>NUCLEOTIDE SEQUENCE [LARGE SCALE GENOMIC DNA]</scope>
    <source>
        <strain evidence="13 14">DSM 27279</strain>
    </source>
</reference>
<dbReference type="PANTHER" id="PTHR47962">
    <property type="entry name" value="ATP-DEPENDENT HELICASE LHR-RELATED-RELATED"/>
    <property type="match status" value="1"/>
</dbReference>
<dbReference type="GO" id="GO:0016887">
    <property type="term" value="F:ATP hydrolysis activity"/>
    <property type="evidence" value="ECO:0007669"/>
    <property type="project" value="TreeGrafter"/>
</dbReference>
<dbReference type="InterPro" id="IPR001650">
    <property type="entry name" value="Helicase_C-like"/>
</dbReference>
<comment type="similarity">
    <text evidence="9">Belongs to the Lhr helicase family. Lhr-Core subfamily.</text>
</comment>
<dbReference type="EMBL" id="VLTJ01000020">
    <property type="protein sequence ID" value="TSH95788.1"/>
    <property type="molecule type" value="Genomic_DNA"/>
</dbReference>
<dbReference type="Proteomes" id="UP000318405">
    <property type="component" value="Unassembled WGS sequence"/>
</dbReference>
<dbReference type="SUPFAM" id="SSF52540">
    <property type="entry name" value="P-loop containing nucleoside triphosphate hydrolases"/>
    <property type="match status" value="1"/>
</dbReference>
<dbReference type="InterPro" id="IPR011545">
    <property type="entry name" value="DEAD/DEAH_box_helicase_dom"/>
</dbReference>
<feature type="compositionally biased region" description="Basic residues" evidence="10">
    <location>
        <begin position="863"/>
        <end position="877"/>
    </location>
</feature>
<evidence type="ECO:0000256" key="9">
    <source>
        <dbReference type="ARBA" id="ARBA00093467"/>
    </source>
</evidence>
<dbReference type="GO" id="GO:0016874">
    <property type="term" value="F:ligase activity"/>
    <property type="evidence" value="ECO:0007669"/>
    <property type="project" value="UniProtKB-KW"/>
</dbReference>
<dbReference type="NCBIfam" id="TIGR04121">
    <property type="entry name" value="DEXH_lig_assoc"/>
    <property type="match status" value="1"/>
</dbReference>
<keyword evidence="5" id="KW-0067">ATP-binding</keyword>
<dbReference type="SMART" id="SM00487">
    <property type="entry name" value="DEXDc"/>
    <property type="match status" value="1"/>
</dbReference>
<dbReference type="InterPro" id="IPR052511">
    <property type="entry name" value="ATP-dep_Helicase"/>
</dbReference>
<dbReference type="GO" id="GO:0003677">
    <property type="term" value="F:DNA binding"/>
    <property type="evidence" value="ECO:0007669"/>
    <property type="project" value="UniProtKB-KW"/>
</dbReference>
<keyword evidence="3" id="KW-0378">Hydrolase</keyword>
<dbReference type="InterPro" id="IPR027417">
    <property type="entry name" value="P-loop_NTPase"/>
</dbReference>
<evidence type="ECO:0000256" key="2">
    <source>
        <dbReference type="ARBA" id="ARBA00022763"/>
    </source>
</evidence>
<dbReference type="Pfam" id="PF00271">
    <property type="entry name" value="Helicase_C"/>
    <property type="match status" value="1"/>
</dbReference>
<dbReference type="Pfam" id="PF19306">
    <property type="entry name" value="WHD_Lhr"/>
    <property type="match status" value="1"/>
</dbReference>
<accession>A0A556AS82</accession>
<evidence type="ECO:0000313" key="13">
    <source>
        <dbReference type="EMBL" id="TSH95788.1"/>
    </source>
</evidence>
<keyword evidence="6" id="KW-0238">DNA-binding</keyword>
<keyword evidence="7" id="KW-0234">DNA repair</keyword>
<gene>
    <name evidence="13" type="ORF">FOZ76_10370</name>
</gene>
<comment type="caution">
    <text evidence="13">The sequence shown here is derived from an EMBL/GenBank/DDBJ whole genome shotgun (WGS) entry which is preliminary data.</text>
</comment>
<dbReference type="GO" id="GO:0006281">
    <property type="term" value="P:DNA repair"/>
    <property type="evidence" value="ECO:0007669"/>
    <property type="project" value="UniProtKB-KW"/>
</dbReference>
<dbReference type="CDD" id="cd18796">
    <property type="entry name" value="SF2_C_LHR"/>
    <property type="match status" value="1"/>
</dbReference>
<evidence type="ECO:0000256" key="10">
    <source>
        <dbReference type="SAM" id="MobiDB-lite"/>
    </source>
</evidence>
<dbReference type="OrthoDB" id="9815222at2"/>
<dbReference type="InterPro" id="IPR026362">
    <property type="entry name" value="DEXH_lig_assoc"/>
</dbReference>
<dbReference type="InterPro" id="IPR013701">
    <property type="entry name" value="Lhr-like_DEAD/DEAH_assoc"/>
</dbReference>
<keyword evidence="8" id="KW-0413">Isomerase</keyword>
<dbReference type="PIRSF" id="PIRSF037307">
    <property type="entry name" value="Lhr-like_helic_prd"/>
    <property type="match status" value="1"/>
</dbReference>
<keyword evidence="2" id="KW-0227">DNA damage</keyword>
<evidence type="ECO:0000313" key="14">
    <source>
        <dbReference type="Proteomes" id="UP000318405"/>
    </source>
</evidence>
<name>A0A556AS82_9BURK</name>
<evidence type="ECO:0000256" key="4">
    <source>
        <dbReference type="ARBA" id="ARBA00022806"/>
    </source>
</evidence>
<dbReference type="PROSITE" id="PS51192">
    <property type="entry name" value="HELICASE_ATP_BIND_1"/>
    <property type="match status" value="1"/>
</dbReference>
<evidence type="ECO:0000259" key="12">
    <source>
        <dbReference type="PROSITE" id="PS51194"/>
    </source>
</evidence>
<dbReference type="Gene3D" id="3.40.50.300">
    <property type="entry name" value="P-loop containing nucleotide triphosphate hydrolases"/>
    <property type="match status" value="2"/>
</dbReference>
<keyword evidence="1" id="KW-0547">Nucleotide-binding</keyword>
<dbReference type="InterPro" id="IPR045628">
    <property type="entry name" value="Lhr_WH_dom"/>
</dbReference>
<organism evidence="13 14">
    <name type="scientific">Verticiella sediminum</name>
    <dbReference type="NCBI Taxonomy" id="1247510"/>
    <lineage>
        <taxon>Bacteria</taxon>
        <taxon>Pseudomonadati</taxon>
        <taxon>Pseudomonadota</taxon>
        <taxon>Betaproteobacteria</taxon>
        <taxon>Burkholderiales</taxon>
        <taxon>Alcaligenaceae</taxon>
        <taxon>Verticiella</taxon>
    </lineage>
</organism>
<feature type="domain" description="Helicase ATP-binding" evidence="11">
    <location>
        <begin position="43"/>
        <end position="233"/>
    </location>
</feature>
<evidence type="ECO:0000256" key="1">
    <source>
        <dbReference type="ARBA" id="ARBA00022741"/>
    </source>
</evidence>
<protein>
    <submittedName>
        <fullName evidence="13">Ligase-associated DNA damage response DEXH box helicase</fullName>
    </submittedName>
</protein>
<dbReference type="AlphaFoldDB" id="A0A556AS82"/>
<dbReference type="SMART" id="SM00490">
    <property type="entry name" value="HELICc"/>
    <property type="match status" value="1"/>
</dbReference>
<dbReference type="InterPro" id="IPR017170">
    <property type="entry name" value="Lhr-like"/>
</dbReference>
<evidence type="ECO:0000256" key="5">
    <source>
        <dbReference type="ARBA" id="ARBA00022840"/>
    </source>
</evidence>
<keyword evidence="4" id="KW-0347">Helicase</keyword>
<evidence type="ECO:0000256" key="6">
    <source>
        <dbReference type="ARBA" id="ARBA00023125"/>
    </source>
</evidence>
<sequence length="877" mass="95417">MTARVRPDAPKAAARGVALSAPAPHAWFAERGWRPAAFQREVWAAIAAGRSGLLHADTGAGKTYAVWLGALMAFADAGAAPLPARAGAARAQPLRVLWLTPMRALAADTLQALQAPLAALAPDWRVGSRTGDTGSSERAAQARRLPSGLVTTPESLSLLLARADAPRELASVRLVVVDEWHEMLGNKRGVQVQLALARLRTWVPDLCVWGLSATLGNLDEALATLLGDNAGDGVLVRGPREKALRIDTLLPARPERFPWAGHLGKRMVPQVAEEIEHSGTTLVFTNTRSQAELWYQALLDLRPDWAGLIALHHGSLDRAVRAWVEAGLRAGTLKAVVCTSSLDLGVDFLPVERVLQIGSAKGVARLLQRAGRSGHAPGRASRITLVPTHSLELIEAAAVRDAVSSGQVEARPPPDKPLDVLVQHLVTVALGGGFRPEALYDEVRSTCSYRELTPAEWQWCLEFVRQGGPSLTAYPEYRRVLADDAGVWRVPDARLARRHRMNIGTIVSDASMTVRYWQRGGQGGALGTVEEGFIARLAPGDVFLFAGRPLELVRVEQMTAYVRRAGAGRPAVPRWNGGRMPLSSELADAFVARLTRAAQGELDVPEMQAAAPLLAVQAAWSALPVTGTLLIETLRTREGWHAYLYPFAGRLAHMGLASLLAWRIGRRQPATFSLAVNDYGLELLSATPVDWRAVFAEGLLDESAVLEDALASLNAGELRLRRFREIARIAGLVVQGPPHARQSSRQLQASASLFFRVFEQYDRANLLLSQAEREVLSQELDVARLRQTLVRMQAARQVWIELKHVSPFAFALMVERFREKLSTEKLGDRVARMLAQLEAAAGGERGAAEPTDVVFALGDTPARKRAGRGPRRPRRRS</sequence>
<dbReference type="PROSITE" id="PS51194">
    <property type="entry name" value="HELICASE_CTER"/>
    <property type="match status" value="1"/>
</dbReference>
<evidence type="ECO:0000259" key="11">
    <source>
        <dbReference type="PROSITE" id="PS51192"/>
    </source>
</evidence>
<proteinExistence type="inferred from homology"/>
<evidence type="ECO:0000256" key="8">
    <source>
        <dbReference type="ARBA" id="ARBA00023235"/>
    </source>
</evidence>
<dbReference type="PANTHER" id="PTHR47962:SF3">
    <property type="entry name" value="LARGE ATP-DEPENDENT HELICASE-RELATED PROTEIN"/>
    <property type="match status" value="1"/>
</dbReference>
<dbReference type="GO" id="GO:0004386">
    <property type="term" value="F:helicase activity"/>
    <property type="evidence" value="ECO:0007669"/>
    <property type="project" value="UniProtKB-KW"/>
</dbReference>